<dbReference type="GO" id="GO:0005198">
    <property type="term" value="F:structural molecule activity"/>
    <property type="evidence" value="ECO:0007669"/>
    <property type="project" value="UniProtKB-UniRule"/>
</dbReference>
<evidence type="ECO:0000256" key="1">
    <source>
        <dbReference type="ARBA" id="ARBA00005709"/>
    </source>
</evidence>
<sequence>MGLNISDVAQQTYLRSVLTQVRSQMLTTQGQISSGKIASIFSDLGGVDSLRSLSLRADRNKINTYKDNIATVGTRVQVMDAALVDNAHDASDLVADMQVPPQNTNTAPAGLTGFNTVSTKQLESLVDRMNTKVDGRYVFAGGLTATAPIDQSQMPTFLNNVKTALTTFYGSAQNAAAVQTLEDAVRNAIPWGGAGTAAANFTALNAPTNTVQAQVDDQTNVDYTVKATDNGFVDTLIGYAITSQLQYGQAGETDAGFWKVYNRQLELMRGTSVDASGTARPLTFAGGPSGGSNQLTALDARLGVLQKSLDTTTATHEKTGATLDKFIGTVEDTDVADALTRLDSLQAQLTASYKLMAQLKDLSLINFI</sequence>
<name>A0A8S8XBD3_9PROT</name>
<accession>A0A8S8XBD3</accession>
<keyword evidence="6" id="KW-0966">Cell projection</keyword>
<comment type="similarity">
    <text evidence="1 3">Belongs to the bacterial flagellin family.</text>
</comment>
<protein>
    <recommendedName>
        <fullName evidence="3">Flagellin</fullName>
    </recommendedName>
</protein>
<evidence type="ECO:0000256" key="3">
    <source>
        <dbReference type="RuleBase" id="RU362073"/>
    </source>
</evidence>
<evidence type="ECO:0000313" key="7">
    <source>
        <dbReference type="Proteomes" id="UP000681075"/>
    </source>
</evidence>
<dbReference type="RefSeq" id="WP_420241607.1">
    <property type="nucleotide sequence ID" value="NZ_BOPV01000001.1"/>
</dbReference>
<dbReference type="Pfam" id="PF00700">
    <property type="entry name" value="Flagellin_C"/>
    <property type="match status" value="1"/>
</dbReference>
<keyword evidence="3" id="KW-0964">Secreted</keyword>
<dbReference type="EMBL" id="BOPV01000001">
    <property type="protein sequence ID" value="GIL38570.1"/>
    <property type="molecule type" value="Genomic_DNA"/>
</dbReference>
<comment type="caution">
    <text evidence="6">The sequence shown here is derived from an EMBL/GenBank/DDBJ whole genome shotgun (WGS) entry which is preliminary data.</text>
</comment>
<dbReference type="Proteomes" id="UP000681075">
    <property type="component" value="Unassembled WGS sequence"/>
</dbReference>
<keyword evidence="7" id="KW-1185">Reference proteome</keyword>
<dbReference type="Pfam" id="PF00669">
    <property type="entry name" value="Flagellin_N"/>
    <property type="match status" value="1"/>
</dbReference>
<dbReference type="PANTHER" id="PTHR42792:SF1">
    <property type="entry name" value="FLAGELLAR HOOK-ASSOCIATED PROTEIN 3"/>
    <property type="match status" value="1"/>
</dbReference>
<evidence type="ECO:0000313" key="6">
    <source>
        <dbReference type="EMBL" id="GIL38570.1"/>
    </source>
</evidence>
<dbReference type="Gene3D" id="1.20.1330.10">
    <property type="entry name" value="f41 fragment of flagellin, N-terminal domain"/>
    <property type="match status" value="1"/>
</dbReference>
<keyword evidence="6" id="KW-0282">Flagellum</keyword>
<dbReference type="InterPro" id="IPR001029">
    <property type="entry name" value="Flagellin_N"/>
</dbReference>
<dbReference type="InterPro" id="IPR001492">
    <property type="entry name" value="Flagellin"/>
</dbReference>
<comment type="function">
    <text evidence="3">Flagellin is the subunit protein which polymerizes to form the filaments of bacterial flagella.</text>
</comment>
<dbReference type="InterPro" id="IPR046358">
    <property type="entry name" value="Flagellin_C"/>
</dbReference>
<dbReference type="GO" id="GO:0009288">
    <property type="term" value="C:bacterial-type flagellum"/>
    <property type="evidence" value="ECO:0007669"/>
    <property type="project" value="UniProtKB-SubCell"/>
</dbReference>
<dbReference type="GO" id="GO:0005576">
    <property type="term" value="C:extracellular region"/>
    <property type="evidence" value="ECO:0007669"/>
    <property type="project" value="UniProtKB-SubCell"/>
</dbReference>
<keyword evidence="2 3" id="KW-0975">Bacterial flagellum</keyword>
<comment type="subcellular location">
    <subcellularLocation>
        <location evidence="3">Secreted</location>
    </subcellularLocation>
    <subcellularLocation>
        <location evidence="3">Bacterial flagellum</location>
    </subcellularLocation>
</comment>
<evidence type="ECO:0000259" key="4">
    <source>
        <dbReference type="Pfam" id="PF00669"/>
    </source>
</evidence>
<reference evidence="6" key="1">
    <citation type="submission" date="2021-02" db="EMBL/GenBank/DDBJ databases">
        <title>Genome sequence of Rhodospirillales sp. strain TMPK1 isolated from soil.</title>
        <authorList>
            <person name="Nakai R."/>
            <person name="Kusada H."/>
            <person name="Tamaki H."/>
        </authorList>
    </citation>
    <scope>NUCLEOTIDE SEQUENCE</scope>
    <source>
        <strain evidence="6">TMPK1</strain>
    </source>
</reference>
<evidence type="ECO:0000256" key="2">
    <source>
        <dbReference type="ARBA" id="ARBA00023143"/>
    </source>
</evidence>
<proteinExistence type="inferred from homology"/>
<feature type="domain" description="Flagellin N-terminal" evidence="4">
    <location>
        <begin position="6"/>
        <end position="141"/>
    </location>
</feature>
<gene>
    <name evidence="6" type="ORF">TMPK1_08070</name>
</gene>
<feature type="domain" description="Flagellin C-terminal" evidence="5">
    <location>
        <begin position="293"/>
        <end position="368"/>
    </location>
</feature>
<keyword evidence="6" id="KW-0969">Cilium</keyword>
<dbReference type="AlphaFoldDB" id="A0A8S8XBD3"/>
<evidence type="ECO:0000259" key="5">
    <source>
        <dbReference type="Pfam" id="PF00700"/>
    </source>
</evidence>
<organism evidence="6 7">
    <name type="scientific">Roseiterribacter gracilis</name>
    <dbReference type="NCBI Taxonomy" id="2812848"/>
    <lineage>
        <taxon>Bacteria</taxon>
        <taxon>Pseudomonadati</taxon>
        <taxon>Pseudomonadota</taxon>
        <taxon>Alphaproteobacteria</taxon>
        <taxon>Rhodospirillales</taxon>
        <taxon>Roseiterribacteraceae</taxon>
        <taxon>Roseiterribacter</taxon>
    </lineage>
</organism>
<dbReference type="SUPFAM" id="SSF64518">
    <property type="entry name" value="Phase 1 flagellin"/>
    <property type="match status" value="1"/>
</dbReference>
<dbReference type="PANTHER" id="PTHR42792">
    <property type="entry name" value="FLAGELLIN"/>
    <property type="match status" value="1"/>
</dbReference>